<keyword evidence="3" id="KW-1185">Reference proteome</keyword>
<dbReference type="Pfam" id="PF10091">
    <property type="entry name" value="Glycoamylase"/>
    <property type="match status" value="1"/>
</dbReference>
<evidence type="ECO:0000313" key="2">
    <source>
        <dbReference type="EMBL" id="MFC6282148.1"/>
    </source>
</evidence>
<dbReference type="RefSeq" id="WP_371436006.1">
    <property type="nucleotide sequence ID" value="NZ_JBHSRS010000069.1"/>
</dbReference>
<evidence type="ECO:0000313" key="3">
    <source>
        <dbReference type="Proteomes" id="UP001596270"/>
    </source>
</evidence>
<dbReference type="InterPro" id="IPR019282">
    <property type="entry name" value="Glycoamylase-like_cons_dom"/>
</dbReference>
<protein>
    <submittedName>
        <fullName evidence="2">Glucoamylase family protein</fullName>
    </submittedName>
</protein>
<accession>A0ABW1TZ30</accession>
<dbReference type="EMBL" id="JBHSRS010000069">
    <property type="protein sequence ID" value="MFC6282148.1"/>
    <property type="molecule type" value="Genomic_DNA"/>
</dbReference>
<sequence length="448" mass="49751">MTTGSSNVRESVAIPAIDAELQKLQQETFGYFLHETNPVNGLVIDKTAPNWPASIAATGLALACYPVSVERGFMTRAAAVERTLTTLRFFWNSSQGPGPDATGYQGFYYHFLDMQTGRRAWQCELSTVDSTFLLAGALTAAQYFDADNSDESEIRTLGDALYRRANWSWAQDGGTTVTHGWKPESGFLPYRWEGYDEALLLYLLGLGSPTHPLPAQSYQGWAATYHWTQGDDKRSGQGYLYAGSLFTHQLSHVWIDFRGIQDAFMRGKGIDYFENSRRATYAQQQYAIRNPHKFEGYGDHCWGITASEGPGPSTLKAGGIERQFFGYLARGVPCGPDDGTLAPWAVVASLPFAPEIVLPTLEHCIHQAKLTQFNSYGFKAAFNPSHPGEPGNPYGWWVSPWHFGLNQGPIILMIENYRSGLLWQLMRSCPYVVSGLQRAGFTGGWLQS</sequence>
<dbReference type="PIRSF" id="PIRSF028431">
    <property type="entry name" value="UCP028431"/>
    <property type="match status" value="1"/>
</dbReference>
<evidence type="ECO:0000259" key="1">
    <source>
        <dbReference type="Pfam" id="PF10091"/>
    </source>
</evidence>
<dbReference type="Proteomes" id="UP001596270">
    <property type="component" value="Unassembled WGS sequence"/>
</dbReference>
<organism evidence="2 3">
    <name type="scientific">Polaromonas aquatica</name>
    <dbReference type="NCBI Taxonomy" id="332657"/>
    <lineage>
        <taxon>Bacteria</taxon>
        <taxon>Pseudomonadati</taxon>
        <taxon>Pseudomonadota</taxon>
        <taxon>Betaproteobacteria</taxon>
        <taxon>Burkholderiales</taxon>
        <taxon>Comamonadaceae</taxon>
        <taxon>Polaromonas</taxon>
    </lineage>
</organism>
<dbReference type="Gene3D" id="1.50.10.140">
    <property type="match status" value="1"/>
</dbReference>
<dbReference type="InterPro" id="IPR016883">
    <property type="entry name" value="UCP028431"/>
</dbReference>
<proteinExistence type="predicted"/>
<reference evidence="3" key="1">
    <citation type="journal article" date="2019" name="Int. J. Syst. Evol. Microbiol.">
        <title>The Global Catalogue of Microorganisms (GCM) 10K type strain sequencing project: providing services to taxonomists for standard genome sequencing and annotation.</title>
        <authorList>
            <consortium name="The Broad Institute Genomics Platform"/>
            <consortium name="The Broad Institute Genome Sequencing Center for Infectious Disease"/>
            <person name="Wu L."/>
            <person name="Ma J."/>
        </authorList>
    </citation>
    <scope>NUCLEOTIDE SEQUENCE [LARGE SCALE GENOMIC DNA]</scope>
    <source>
        <strain evidence="3">CCUG 39402</strain>
    </source>
</reference>
<comment type="caution">
    <text evidence="2">The sequence shown here is derived from an EMBL/GenBank/DDBJ whole genome shotgun (WGS) entry which is preliminary data.</text>
</comment>
<feature type="domain" description="Glycoamylase-like" evidence="1">
    <location>
        <begin position="189"/>
        <end position="430"/>
    </location>
</feature>
<name>A0ABW1TZ30_9BURK</name>
<gene>
    <name evidence="2" type="ORF">ACFQND_13015</name>
</gene>